<dbReference type="NCBIfam" id="TIGR02585">
    <property type="entry name" value="cas_Cst2_DevR"/>
    <property type="match status" value="2"/>
</dbReference>
<evidence type="ECO:0000256" key="2">
    <source>
        <dbReference type="ARBA" id="ARBA00025626"/>
    </source>
</evidence>
<dbReference type="RefSeq" id="WP_263037984.1">
    <property type="nucleotide sequence ID" value="NZ_JAOTPL010000010.1"/>
</dbReference>
<evidence type="ECO:0000313" key="4">
    <source>
        <dbReference type="Proteomes" id="UP001209317"/>
    </source>
</evidence>
<gene>
    <name evidence="3" type="primary">cas7i</name>
    <name evidence="3" type="ORF">OD355_08220</name>
</gene>
<keyword evidence="4" id="KW-1185">Reference proteome</keyword>
<evidence type="ECO:0000256" key="1">
    <source>
        <dbReference type="ARBA" id="ARBA00023118"/>
    </source>
</evidence>
<comment type="caution">
    <text evidence="3">The sequence shown here is derived from an EMBL/GenBank/DDBJ whole genome shotgun (WGS) entry which is preliminary data.</text>
</comment>
<proteinExistence type="predicted"/>
<dbReference type="InterPro" id="IPR010154">
    <property type="entry name" value="CRISPR-assoc_Cas7/Cst2/DevR"/>
</dbReference>
<evidence type="ECO:0000313" key="3">
    <source>
        <dbReference type="EMBL" id="MCU7694498.1"/>
    </source>
</evidence>
<dbReference type="EMBL" id="JAOTPL010000010">
    <property type="protein sequence ID" value="MCU7694498.1"/>
    <property type="molecule type" value="Genomic_DNA"/>
</dbReference>
<name>A0AAE3LKD8_9BACT</name>
<dbReference type="InterPro" id="IPR013414">
    <property type="entry name" value="Cas7/Cst2/DevR_sub_I-B/Tneap"/>
</dbReference>
<keyword evidence="1" id="KW-0051">Antiviral defense</keyword>
<protein>
    <submittedName>
        <fullName evidence="3">Type I-B CRISPR-associated protein Cas7/Cst2/DevR</fullName>
    </submittedName>
</protein>
<dbReference type="Pfam" id="PF01905">
    <property type="entry name" value="DevR"/>
    <property type="match status" value="1"/>
</dbReference>
<dbReference type="AlphaFoldDB" id="A0AAE3LKD8"/>
<dbReference type="GO" id="GO:0051607">
    <property type="term" value="P:defense response to virus"/>
    <property type="evidence" value="ECO:0007669"/>
    <property type="project" value="UniProtKB-KW"/>
</dbReference>
<reference evidence="3" key="1">
    <citation type="submission" date="2022-10" db="EMBL/GenBank/DDBJ databases">
        <authorList>
            <person name="Kim H.S."/>
            <person name="Kim J.-S."/>
            <person name="Suh M.K."/>
            <person name="Eom M.K."/>
            <person name="Lee J.-S."/>
        </authorList>
    </citation>
    <scope>NUCLEOTIDE SEQUENCE</scope>
    <source>
        <strain evidence="3">LIP-5</strain>
    </source>
</reference>
<dbReference type="NCBIfam" id="TIGR01875">
    <property type="entry name" value="cas_MJ0381"/>
    <property type="match status" value="1"/>
</dbReference>
<accession>A0AAE3LKD8</accession>
<organism evidence="3 4">
    <name type="scientific">Haoranjiania flava</name>
    <dbReference type="NCBI Taxonomy" id="1856322"/>
    <lineage>
        <taxon>Bacteria</taxon>
        <taxon>Pseudomonadati</taxon>
        <taxon>Bacteroidota</taxon>
        <taxon>Chitinophagia</taxon>
        <taxon>Chitinophagales</taxon>
        <taxon>Chitinophagaceae</taxon>
        <taxon>Haoranjiania</taxon>
    </lineage>
</organism>
<sequence>MKLKTQGFILLDVDVVALNNAGKNARSNFDNAVATKKVYKNGRSYTYVSGQAWRYWWRETLQQNFNWDLSPITRDNKIAFTAADPIKYADDDIFGYMKAAKDVIVDEEGNPILDKKGKEQTENVTVTRVSPLKNSVIVSVGSTQTAENWSSMARQEGDSVPYVKEEYSAVMKGMFSLDLEQAGTFSNYNKTGFKNLTEKLKEEALKNGATEIEDDKVKDSKGNAQKLVRLPKEVRIKRIEDTIKALKTLSGGAMQTNNMADVTPKFIVLATTNTGNHPFSHIVSSEGISNEKAYLNVEGIKEVLKDYKEQFVGKVFIGRRSGFLDDYAQELEQLKSLGDGYPQVQLGSINETIDNYCEQLKNQIS</sequence>
<comment type="function">
    <text evidence="2">CRISPR (clustered regularly interspaced short palindromic repeat) is an adaptive immune system that provides protection against mobile genetic elements (viruses, transposable elements and conjugative plasmids). CRISPR clusters contain spacers, sequences complementary to antecedent mobile elements, and target invading nucleic acids. CRISPR clusters are transcribed and processed into CRISPR RNA (crRNA).</text>
</comment>
<dbReference type="Proteomes" id="UP001209317">
    <property type="component" value="Unassembled WGS sequence"/>
</dbReference>